<dbReference type="PANTHER" id="PTHR38776:SF1">
    <property type="entry name" value="MLTA-INTERACTING PROTEIN-RELATED"/>
    <property type="match status" value="1"/>
</dbReference>
<gene>
    <name evidence="6" type="ORF">P255_00507</name>
</gene>
<dbReference type="PANTHER" id="PTHR38776">
    <property type="entry name" value="MLTA-INTERACTING PROTEIN-RELATED"/>
    <property type="match status" value="1"/>
</dbReference>
<evidence type="ECO:0000313" key="6">
    <source>
        <dbReference type="EMBL" id="ESK52356.1"/>
    </source>
</evidence>
<dbReference type="GO" id="GO:0009279">
    <property type="term" value="C:cell outer membrane"/>
    <property type="evidence" value="ECO:0007669"/>
    <property type="project" value="UniProtKB-SubCell"/>
</dbReference>
<evidence type="ECO:0000256" key="4">
    <source>
        <dbReference type="ARBA" id="ARBA00023136"/>
    </source>
</evidence>
<name>V2UUS9_9GAMM</name>
<dbReference type="STRING" id="396323.VH98_10620"/>
<organism evidence="6 7">
    <name type="scientific">Acinetobacter brisouii CIP 110357</name>
    <dbReference type="NCBI Taxonomy" id="1341683"/>
    <lineage>
        <taxon>Bacteria</taxon>
        <taxon>Pseudomonadati</taxon>
        <taxon>Pseudomonadota</taxon>
        <taxon>Gammaproteobacteria</taxon>
        <taxon>Moraxellales</taxon>
        <taxon>Moraxellaceae</taxon>
        <taxon>Acinetobacter</taxon>
    </lineage>
</organism>
<comment type="caution">
    <text evidence="6">The sequence shown here is derived from an EMBL/GenBank/DDBJ whole genome shotgun (WGS) entry which is preliminary data.</text>
</comment>
<comment type="subcellular location">
    <subcellularLocation>
        <location evidence="1">Cell outer membrane</location>
    </subcellularLocation>
</comment>
<dbReference type="Proteomes" id="UP000018418">
    <property type="component" value="Unassembled WGS sequence"/>
</dbReference>
<comment type="similarity">
    <text evidence="2">Belongs to the MipA/OmpV family.</text>
</comment>
<evidence type="ECO:0008006" key="8">
    <source>
        <dbReference type="Google" id="ProtNLM"/>
    </source>
</evidence>
<protein>
    <recommendedName>
        <fullName evidence="8">MltA-interacting protein</fullName>
    </recommendedName>
</protein>
<evidence type="ECO:0000256" key="1">
    <source>
        <dbReference type="ARBA" id="ARBA00004442"/>
    </source>
</evidence>
<keyword evidence="3" id="KW-0732">Signal</keyword>
<proteinExistence type="inferred from homology"/>
<keyword evidence="5" id="KW-0998">Cell outer membrane</keyword>
<dbReference type="OrthoDB" id="8562138at2"/>
<reference evidence="6 7" key="1">
    <citation type="submission" date="2013-10" db="EMBL/GenBank/DDBJ databases">
        <title>The Genome Sequence of Acinetobacter brisouii CIP 110357.</title>
        <authorList>
            <consortium name="The Broad Institute Genomics Platform"/>
            <consortium name="The Broad Institute Genome Sequencing Center for Infectious Disease"/>
            <person name="Cerqueira G."/>
            <person name="Feldgarden M."/>
            <person name="Courvalin P."/>
            <person name="Grillot-Courvalin C."/>
            <person name="Clermont D."/>
            <person name="Rocha E."/>
            <person name="Yoon E.-J."/>
            <person name="Nemec A."/>
            <person name="Young S.K."/>
            <person name="Zeng Q."/>
            <person name="Gargeya S."/>
            <person name="Fitzgerald M."/>
            <person name="Abouelleil A."/>
            <person name="Alvarado L."/>
            <person name="Berlin A.M."/>
            <person name="Chapman S.B."/>
            <person name="Gainer-Dewar J."/>
            <person name="Goldberg J."/>
            <person name="Gnerre S."/>
            <person name="Griggs A."/>
            <person name="Gujja S."/>
            <person name="Hansen M."/>
            <person name="Howarth C."/>
            <person name="Imamovic A."/>
            <person name="Ireland A."/>
            <person name="Larimer J."/>
            <person name="McCowan C."/>
            <person name="Murphy C."/>
            <person name="Pearson M."/>
            <person name="Poon T.W."/>
            <person name="Priest M."/>
            <person name="Roberts A."/>
            <person name="Saif S."/>
            <person name="Shea T."/>
            <person name="Sykes S."/>
            <person name="Wortman J."/>
            <person name="Nusbaum C."/>
            <person name="Birren B."/>
        </authorList>
    </citation>
    <scope>NUCLEOTIDE SEQUENCE [LARGE SCALE GENOMIC DNA]</scope>
    <source>
        <strain evidence="6 7">CIP 110357</strain>
    </source>
</reference>
<evidence type="ECO:0000256" key="5">
    <source>
        <dbReference type="ARBA" id="ARBA00023237"/>
    </source>
</evidence>
<sequence>MIHLFVRNNKIYFFILIALNSWGNYSYAEEPVALSVGLNTSLDFQAYKGKTAWMSVLPTVFYDNKKIYVEGDELGVYLLNNDQNQFRLNAYYDDSYFSPSGKLNALRTRKWSVMSGASYMRITPFGGFKAQIGTDILSRSKGTVATLSYLAELNTGKWSFYPEIGYQWSNSQYNDYYYGVTASEARNSGVTEYHPQDSIQPYMDLNFNYNLNKKWNVFGGVNINYLSNQQYRSPIVRNRIDFSPSLGIVFKF</sequence>
<evidence type="ECO:0000313" key="7">
    <source>
        <dbReference type="Proteomes" id="UP000018418"/>
    </source>
</evidence>
<dbReference type="HOGENOM" id="CLU_063465_3_0_6"/>
<dbReference type="InterPro" id="IPR010583">
    <property type="entry name" value="MipA"/>
</dbReference>
<dbReference type="EMBL" id="AYEU01000003">
    <property type="protein sequence ID" value="ESK52356.1"/>
    <property type="molecule type" value="Genomic_DNA"/>
</dbReference>
<keyword evidence="7" id="KW-1185">Reference proteome</keyword>
<evidence type="ECO:0000256" key="3">
    <source>
        <dbReference type="ARBA" id="ARBA00022729"/>
    </source>
</evidence>
<keyword evidence="4" id="KW-0472">Membrane</keyword>
<dbReference type="AlphaFoldDB" id="V2UUS9"/>
<dbReference type="PATRIC" id="fig|1341683.3.peg.498"/>
<accession>V2UUS9</accession>
<dbReference type="Pfam" id="PF06629">
    <property type="entry name" value="MipA"/>
    <property type="match status" value="1"/>
</dbReference>
<evidence type="ECO:0000256" key="2">
    <source>
        <dbReference type="ARBA" id="ARBA00005722"/>
    </source>
</evidence>
<dbReference type="RefSeq" id="WP_004903295.1">
    <property type="nucleotide sequence ID" value="NZ_BBTI01000004.1"/>
</dbReference>